<dbReference type="EMBL" id="CP097463">
    <property type="protein sequence ID" value="WAX57991.1"/>
    <property type="molecule type" value="Genomic_DNA"/>
</dbReference>
<comment type="similarity">
    <text evidence="1">Belongs to the YciI family.</text>
</comment>
<dbReference type="Proteomes" id="UP001164693">
    <property type="component" value="Chromosome"/>
</dbReference>
<name>A0ABY7K3Y4_9ACTN</name>
<evidence type="ECO:0000256" key="1">
    <source>
        <dbReference type="ARBA" id="ARBA00007689"/>
    </source>
</evidence>
<gene>
    <name evidence="3" type="ORF">M6B22_04290</name>
</gene>
<organism evidence="3 4">
    <name type="scientific">Jatrophihabitans cynanchi</name>
    <dbReference type="NCBI Taxonomy" id="2944128"/>
    <lineage>
        <taxon>Bacteria</taxon>
        <taxon>Bacillati</taxon>
        <taxon>Actinomycetota</taxon>
        <taxon>Actinomycetes</taxon>
        <taxon>Jatrophihabitantales</taxon>
        <taxon>Jatrophihabitantaceae</taxon>
        <taxon>Jatrophihabitans</taxon>
    </lineage>
</organism>
<evidence type="ECO:0000313" key="3">
    <source>
        <dbReference type="EMBL" id="WAX57991.1"/>
    </source>
</evidence>
<evidence type="ECO:0000313" key="4">
    <source>
        <dbReference type="Proteomes" id="UP001164693"/>
    </source>
</evidence>
<dbReference type="Pfam" id="PF03795">
    <property type="entry name" value="YCII"/>
    <property type="match status" value="1"/>
</dbReference>
<dbReference type="PANTHER" id="PTHR35174:SF3">
    <property type="entry name" value="BLL7171 PROTEIN"/>
    <property type="match status" value="1"/>
</dbReference>
<dbReference type="Gene3D" id="3.30.70.1060">
    <property type="entry name" value="Dimeric alpha+beta barrel"/>
    <property type="match status" value="1"/>
</dbReference>
<accession>A0ABY7K3Y4</accession>
<dbReference type="InterPro" id="IPR005545">
    <property type="entry name" value="YCII"/>
</dbReference>
<sequence>MLFVVSVDGGHRGRSHMRRTDMTHYLLAVHGPVERNEFGSYASKEEMEEAFAATGAFNDKLRAQGYWVFAGGLAPAGTATVVDGQGQTPVMTDGPYLETKEALGGFWVIDAPDLDVALSLAAEGSRACRGKVEVRPFDGLA</sequence>
<evidence type="ECO:0000259" key="2">
    <source>
        <dbReference type="Pfam" id="PF03795"/>
    </source>
</evidence>
<feature type="domain" description="YCII-related" evidence="2">
    <location>
        <begin position="44"/>
        <end position="136"/>
    </location>
</feature>
<dbReference type="SUPFAM" id="SSF54909">
    <property type="entry name" value="Dimeric alpha+beta barrel"/>
    <property type="match status" value="1"/>
</dbReference>
<protein>
    <submittedName>
        <fullName evidence="3">YciI family protein</fullName>
    </submittedName>
</protein>
<proteinExistence type="inferred from homology"/>
<dbReference type="InterPro" id="IPR011008">
    <property type="entry name" value="Dimeric_a/b-barrel"/>
</dbReference>
<reference evidence="3" key="1">
    <citation type="submission" date="2022-05" db="EMBL/GenBank/DDBJ databases">
        <title>Jatrophihabitans sp. SB3-54 whole genome sequence.</title>
        <authorList>
            <person name="Suh M.K."/>
            <person name="Eom M.K."/>
            <person name="Kim J.S."/>
            <person name="Kim H.S."/>
            <person name="Do H.E."/>
            <person name="Shin Y.K."/>
            <person name="Lee J.-S."/>
        </authorList>
    </citation>
    <scope>NUCLEOTIDE SEQUENCE</scope>
    <source>
        <strain evidence="3">SB3-54</strain>
    </source>
</reference>
<dbReference type="PANTHER" id="PTHR35174">
    <property type="entry name" value="BLL7171 PROTEIN-RELATED"/>
    <property type="match status" value="1"/>
</dbReference>
<keyword evidence="4" id="KW-1185">Reference proteome</keyword>